<feature type="region of interest" description="Disordered" evidence="15">
    <location>
        <begin position="688"/>
        <end position="766"/>
    </location>
</feature>
<feature type="compositionally biased region" description="Basic and acidic residues" evidence="15">
    <location>
        <begin position="1078"/>
        <end position="1090"/>
    </location>
</feature>
<evidence type="ECO:0000256" key="15">
    <source>
        <dbReference type="SAM" id="MobiDB-lite"/>
    </source>
</evidence>
<evidence type="ECO:0000259" key="16">
    <source>
        <dbReference type="PROSITE" id="PS50011"/>
    </source>
</evidence>
<dbReference type="GO" id="GO:0000226">
    <property type="term" value="P:microtubule cytoskeleton organization"/>
    <property type="evidence" value="ECO:0007669"/>
    <property type="project" value="TreeGrafter"/>
</dbReference>
<feature type="domain" description="Protein kinase" evidence="16">
    <location>
        <begin position="17"/>
        <end position="268"/>
    </location>
</feature>
<comment type="cofactor">
    <cofactor evidence="1">
        <name>Mg(2+)</name>
        <dbReference type="ChEBI" id="CHEBI:18420"/>
    </cofactor>
</comment>
<dbReference type="EC" id="2.7.11.1" evidence="3"/>
<protein>
    <recommendedName>
        <fullName evidence="3">non-specific serine/threonine protein kinase</fullName>
        <ecNumber evidence="3">2.7.11.1</ecNumber>
    </recommendedName>
</protein>
<dbReference type="GO" id="GO:0035556">
    <property type="term" value="P:intracellular signal transduction"/>
    <property type="evidence" value="ECO:0007669"/>
    <property type="project" value="TreeGrafter"/>
</dbReference>
<comment type="catalytic activity">
    <reaction evidence="13">
        <text>L-seryl-[protein] + ATP = O-phospho-L-seryl-[protein] + ADP + H(+)</text>
        <dbReference type="Rhea" id="RHEA:17989"/>
        <dbReference type="Rhea" id="RHEA-COMP:9863"/>
        <dbReference type="Rhea" id="RHEA-COMP:11604"/>
        <dbReference type="ChEBI" id="CHEBI:15378"/>
        <dbReference type="ChEBI" id="CHEBI:29999"/>
        <dbReference type="ChEBI" id="CHEBI:30616"/>
        <dbReference type="ChEBI" id="CHEBI:83421"/>
        <dbReference type="ChEBI" id="CHEBI:456216"/>
        <dbReference type="EC" id="2.7.11.1"/>
    </reaction>
</comment>
<evidence type="ECO:0000256" key="3">
    <source>
        <dbReference type="ARBA" id="ARBA00012513"/>
    </source>
</evidence>
<organism evidence="17 18">
    <name type="scientific">Phaedon cochleariae</name>
    <name type="common">Mustard beetle</name>
    <dbReference type="NCBI Taxonomy" id="80249"/>
    <lineage>
        <taxon>Eukaryota</taxon>
        <taxon>Metazoa</taxon>
        <taxon>Ecdysozoa</taxon>
        <taxon>Arthropoda</taxon>
        <taxon>Hexapoda</taxon>
        <taxon>Insecta</taxon>
        <taxon>Pterygota</taxon>
        <taxon>Neoptera</taxon>
        <taxon>Endopterygota</taxon>
        <taxon>Coleoptera</taxon>
        <taxon>Polyphaga</taxon>
        <taxon>Cucujiformia</taxon>
        <taxon>Chrysomeloidea</taxon>
        <taxon>Chrysomelidae</taxon>
        <taxon>Chrysomelinae</taxon>
        <taxon>Chrysomelini</taxon>
        <taxon>Phaedon</taxon>
    </lineage>
</organism>
<dbReference type="FunFam" id="3.30.200.20:FF:000003">
    <property type="entry name" value="Non-specific serine/threonine protein kinase"/>
    <property type="match status" value="1"/>
</dbReference>
<dbReference type="Proteomes" id="UP001153737">
    <property type="component" value="Chromosome 11"/>
</dbReference>
<evidence type="ECO:0000256" key="6">
    <source>
        <dbReference type="ARBA" id="ARBA00022679"/>
    </source>
</evidence>
<dbReference type="SUPFAM" id="SSF56112">
    <property type="entry name" value="Protein kinase-like (PK-like)"/>
    <property type="match status" value="1"/>
</dbReference>
<reference evidence="17" key="1">
    <citation type="submission" date="2022-01" db="EMBL/GenBank/DDBJ databases">
        <authorList>
            <person name="King R."/>
        </authorList>
    </citation>
    <scope>NUCLEOTIDE SEQUENCE</scope>
</reference>
<feature type="region of interest" description="Disordered" evidence="15">
    <location>
        <begin position="630"/>
        <end position="658"/>
    </location>
</feature>
<feature type="region of interest" description="Disordered" evidence="15">
    <location>
        <begin position="585"/>
        <end position="611"/>
    </location>
</feature>
<dbReference type="Pfam" id="PF23312">
    <property type="entry name" value="UBA_SIK3"/>
    <property type="match status" value="1"/>
</dbReference>
<evidence type="ECO:0000256" key="11">
    <source>
        <dbReference type="ARBA" id="ARBA00022842"/>
    </source>
</evidence>
<feature type="compositionally biased region" description="Polar residues" evidence="15">
    <location>
        <begin position="730"/>
        <end position="742"/>
    </location>
</feature>
<dbReference type="PROSITE" id="PS50011">
    <property type="entry name" value="PROTEIN_KINASE_DOM"/>
    <property type="match status" value="1"/>
</dbReference>
<evidence type="ECO:0000256" key="2">
    <source>
        <dbReference type="ARBA" id="ARBA00006234"/>
    </source>
</evidence>
<evidence type="ECO:0000256" key="8">
    <source>
        <dbReference type="ARBA" id="ARBA00022741"/>
    </source>
</evidence>
<dbReference type="Gene3D" id="1.10.510.10">
    <property type="entry name" value="Transferase(Phosphotransferase) domain 1"/>
    <property type="match status" value="1"/>
</dbReference>
<evidence type="ECO:0000256" key="4">
    <source>
        <dbReference type="ARBA" id="ARBA00022527"/>
    </source>
</evidence>
<evidence type="ECO:0000256" key="9">
    <source>
        <dbReference type="ARBA" id="ARBA00022777"/>
    </source>
</evidence>
<feature type="compositionally biased region" description="Low complexity" evidence="15">
    <location>
        <begin position="1102"/>
        <end position="1130"/>
    </location>
</feature>
<evidence type="ECO:0000313" key="18">
    <source>
        <dbReference type="Proteomes" id="UP001153737"/>
    </source>
</evidence>
<feature type="region of interest" description="Disordered" evidence="15">
    <location>
        <begin position="1102"/>
        <end position="1135"/>
    </location>
</feature>
<dbReference type="OrthoDB" id="2150267at2759"/>
<feature type="region of interest" description="Disordered" evidence="15">
    <location>
        <begin position="1058"/>
        <end position="1090"/>
    </location>
</feature>
<comment type="similarity">
    <text evidence="2">Belongs to the protein kinase superfamily. CAMK Ser/Thr protein kinase family. SNF1 subfamily.</text>
</comment>
<feature type="binding site" evidence="14">
    <location>
        <position position="46"/>
    </location>
    <ligand>
        <name>ATP</name>
        <dbReference type="ChEBI" id="CHEBI:30616"/>
    </ligand>
</feature>
<dbReference type="FunFam" id="1.10.510.10:FF:000156">
    <property type="entry name" value="Serine/threonine-protein kinase SIK3 homolog"/>
    <property type="match status" value="1"/>
</dbReference>
<dbReference type="InterPro" id="IPR011009">
    <property type="entry name" value="Kinase-like_dom_sf"/>
</dbReference>
<accession>A0A9P0DI92</accession>
<keyword evidence="11" id="KW-0460">Magnesium</keyword>
<keyword evidence="8 14" id="KW-0547">Nucleotide-binding</keyword>
<feature type="compositionally biased region" description="Basic and acidic residues" evidence="15">
    <location>
        <begin position="710"/>
        <end position="719"/>
    </location>
</feature>
<evidence type="ECO:0000256" key="5">
    <source>
        <dbReference type="ARBA" id="ARBA00022553"/>
    </source>
</evidence>
<gene>
    <name evidence="17" type="ORF">PHAECO_LOCUS2713</name>
</gene>
<keyword evidence="10 14" id="KW-0067">ATP-binding</keyword>
<dbReference type="GO" id="GO:0046872">
    <property type="term" value="F:metal ion binding"/>
    <property type="evidence" value="ECO:0007669"/>
    <property type="project" value="UniProtKB-KW"/>
</dbReference>
<evidence type="ECO:0000256" key="7">
    <source>
        <dbReference type="ARBA" id="ARBA00022723"/>
    </source>
</evidence>
<feature type="compositionally biased region" description="Low complexity" evidence="15">
    <location>
        <begin position="648"/>
        <end position="658"/>
    </location>
</feature>
<dbReference type="CDD" id="cd14338">
    <property type="entry name" value="UBA_SIK"/>
    <property type="match status" value="1"/>
</dbReference>
<keyword evidence="5" id="KW-0597">Phosphoprotein</keyword>
<dbReference type="GO" id="GO:0005524">
    <property type="term" value="F:ATP binding"/>
    <property type="evidence" value="ECO:0007669"/>
    <property type="project" value="UniProtKB-UniRule"/>
</dbReference>
<dbReference type="InterPro" id="IPR000719">
    <property type="entry name" value="Prot_kinase_dom"/>
</dbReference>
<keyword evidence="9" id="KW-0418">Kinase</keyword>
<dbReference type="GO" id="GO:0005737">
    <property type="term" value="C:cytoplasm"/>
    <property type="evidence" value="ECO:0007669"/>
    <property type="project" value="TreeGrafter"/>
</dbReference>
<keyword evidence="7" id="KW-0479">Metal-binding</keyword>
<sequence>MATKTFPVEKLVRVGYYELEKTIGKGNFAVVKLATHIVTRTKVAIKIIDKTVLDEENLTKIFRETAILKKLRHPHVTRLYQLMETNQTIYMVTEYASKGEIFDHLVAQGRMSEGEAKRIFSQIVSAVNYCHSQGVVHRDLKAENLLLDHNLNIKLADFGFSNQFTEGCLLSTFCGSPPYAAPELFQGLKYDGPKADIWSIGVVLYVLVCGSLPFDGPTLNALRNVVIEGKFRIPYFMSQECEHLIRHMLVVDPEKRLTIAQIVRHRWLSEAPPVDAGPEKDLQLNRTVIDHMLQLPNLNQNMIMHSLKTNSFDHIYAIYNLLLDKLHQRTMDFQSQVSRRVDDQRMERDEAAEQMYGKVPKINERSESFNETRLIPHLAQNLDVSGRTEEPLNYRRESFNENYLRAVRDETNERLRGSHAAGEDGGSPFVSMPAIPAVYLAGDGENQPLEKFGEMELDTNEETVSMSVPSTSTTGYSSCTSSTGDKYLTARRHTVGPGDSAHEQVLESHYLPHPHHDPSGGKMLPHTNLPLNLTTMAQQNPHYYCGKDPHLLKPPVVLCAAGGFGRRASDGGANLHMAWGAPGSHEQLSMMSSSSSGNPSLSSGTGTQPSEHNQHVLDELAVARYMQGRGNTKRHTMASTEDVHSMQSTTSSGTRVRRTGLLTVTERPVIPPEVVMEVEARMNRNYMPAILPTRKQSRHSKPPLPTVREMQAREQKSSERFSPVRRGSEGSASRTLSPSMPQEAQRMQRALSSRNSPPRSIPGSPIHHQKFLSDRTSPIHQFYHPVPCESTTTTTNPAMLPDLQPFSACRDPTLGLPPEHYQQLTYGPYDNSNRGGVYGYDNVNRSPLHSSPYTTVHNCGSSPIGQGVFSQVSNLGLYSGSNSPILNPLLSPNNSPVFGGYGQTTPGSSISSITQGISGLNTASTGSITQGIPSTTLQQLDARNQHPPADDSKMMDTGQPYLPSAATAFLPNAPAPNLLHLLGGHRSLTNSPISNPGSPGLDMIQEEIAVQRVEQAGRPQISVTDVLGSEVTLVAASDTSEDSMDSLENHKLAKIPSFIISEPSDNSPSITRGIGRKTSQESEPKPQEMEELFLRRNSDKSSCYSDDSLSNDSLSIGNQSPSSSSNTQSSYAFDSDIRNRPIDSYEKLQLDRELTNASGAENFQIFQSLKTDLDCRVPPTNLHKNSGSYEFELSDVCSKLHSNDILEMVKKTINDQIPPKTCLGPEEISDRLSLEYEGGIQIELKIVDTPRDSKGLKMRRISVYAIASFRVSIEDERVRTASSNIVIRPSTKVLSSTTFEISSSFSSLSIKKCNDYIM</sequence>
<reference evidence="17" key="2">
    <citation type="submission" date="2022-10" db="EMBL/GenBank/DDBJ databases">
        <authorList>
            <consortium name="ENA_rothamsted_submissions"/>
            <consortium name="culmorum"/>
            <person name="King R."/>
        </authorList>
    </citation>
    <scope>NUCLEOTIDE SEQUENCE</scope>
</reference>
<dbReference type="InterPro" id="IPR017441">
    <property type="entry name" value="Protein_kinase_ATP_BS"/>
</dbReference>
<dbReference type="EMBL" id="OU896717">
    <property type="protein sequence ID" value="CAH1118557.1"/>
    <property type="molecule type" value="Genomic_DNA"/>
</dbReference>
<dbReference type="InterPro" id="IPR057380">
    <property type="entry name" value="UBA_SIK1/2/3"/>
</dbReference>
<dbReference type="SMART" id="SM00220">
    <property type="entry name" value="S_TKc"/>
    <property type="match status" value="1"/>
</dbReference>
<evidence type="ECO:0000256" key="1">
    <source>
        <dbReference type="ARBA" id="ARBA00001946"/>
    </source>
</evidence>
<dbReference type="PANTHER" id="PTHR24346">
    <property type="entry name" value="MAP/MICROTUBULE AFFINITY-REGULATING KINASE"/>
    <property type="match status" value="1"/>
</dbReference>
<comment type="catalytic activity">
    <reaction evidence="12">
        <text>L-threonyl-[protein] + ATP = O-phospho-L-threonyl-[protein] + ADP + H(+)</text>
        <dbReference type="Rhea" id="RHEA:46608"/>
        <dbReference type="Rhea" id="RHEA-COMP:11060"/>
        <dbReference type="Rhea" id="RHEA-COMP:11605"/>
        <dbReference type="ChEBI" id="CHEBI:15378"/>
        <dbReference type="ChEBI" id="CHEBI:30013"/>
        <dbReference type="ChEBI" id="CHEBI:30616"/>
        <dbReference type="ChEBI" id="CHEBI:61977"/>
        <dbReference type="ChEBI" id="CHEBI:456216"/>
        <dbReference type="EC" id="2.7.11.1"/>
    </reaction>
</comment>
<dbReference type="PANTHER" id="PTHR24346:SF42">
    <property type="entry name" value="SERINE_THREONINE-PROTEIN KINASE SIK3"/>
    <property type="match status" value="1"/>
</dbReference>
<evidence type="ECO:0000256" key="13">
    <source>
        <dbReference type="ARBA" id="ARBA00048679"/>
    </source>
</evidence>
<name>A0A9P0DI92_PHACE</name>
<evidence type="ECO:0000313" key="17">
    <source>
        <dbReference type="EMBL" id="CAH1118557.1"/>
    </source>
</evidence>
<keyword evidence="4" id="KW-0723">Serine/threonine-protein kinase</keyword>
<keyword evidence="18" id="KW-1185">Reference proteome</keyword>
<dbReference type="PROSITE" id="PS00108">
    <property type="entry name" value="PROTEIN_KINASE_ST"/>
    <property type="match status" value="1"/>
</dbReference>
<dbReference type="Pfam" id="PF00069">
    <property type="entry name" value="Pkinase"/>
    <property type="match status" value="1"/>
</dbReference>
<evidence type="ECO:0000256" key="10">
    <source>
        <dbReference type="ARBA" id="ARBA00022840"/>
    </source>
</evidence>
<feature type="compositionally biased region" description="Low complexity" evidence="15">
    <location>
        <begin position="588"/>
        <end position="604"/>
    </location>
</feature>
<evidence type="ECO:0000256" key="14">
    <source>
        <dbReference type="PROSITE-ProRule" id="PRU10141"/>
    </source>
</evidence>
<dbReference type="InterPro" id="IPR008271">
    <property type="entry name" value="Ser/Thr_kinase_AS"/>
</dbReference>
<proteinExistence type="inferred from homology"/>
<keyword evidence="6" id="KW-0808">Transferase</keyword>
<dbReference type="PROSITE" id="PS00107">
    <property type="entry name" value="PROTEIN_KINASE_ATP"/>
    <property type="match status" value="1"/>
</dbReference>
<dbReference type="GO" id="GO:0050321">
    <property type="term" value="F:tau-protein kinase activity"/>
    <property type="evidence" value="ECO:0007669"/>
    <property type="project" value="TreeGrafter"/>
</dbReference>
<evidence type="ECO:0000256" key="12">
    <source>
        <dbReference type="ARBA" id="ARBA00047899"/>
    </source>
</evidence>